<name>A0A1M7BMV3_9FIRM</name>
<gene>
    <name evidence="7" type="ORF">SAMN02745138_03592</name>
</gene>
<proteinExistence type="inferred from homology"/>
<dbReference type="Proteomes" id="UP000183975">
    <property type="component" value="Unassembled WGS sequence"/>
</dbReference>
<dbReference type="PROSITE" id="PS00101">
    <property type="entry name" value="HEXAPEP_TRANSFERASES"/>
    <property type="match status" value="1"/>
</dbReference>
<dbReference type="Pfam" id="PF12464">
    <property type="entry name" value="Mac"/>
    <property type="match status" value="1"/>
</dbReference>
<evidence type="ECO:0000256" key="4">
    <source>
        <dbReference type="ARBA" id="ARBA00023315"/>
    </source>
</evidence>
<dbReference type="AlphaFoldDB" id="A0A1M7BMV3"/>
<evidence type="ECO:0000313" key="8">
    <source>
        <dbReference type="Proteomes" id="UP000183975"/>
    </source>
</evidence>
<evidence type="ECO:0000256" key="2">
    <source>
        <dbReference type="ARBA" id="ARBA00022679"/>
    </source>
</evidence>
<dbReference type="EC" id="2.3.1.-" evidence="5"/>
<dbReference type="Pfam" id="PF00132">
    <property type="entry name" value="Hexapep"/>
    <property type="match status" value="1"/>
</dbReference>
<evidence type="ECO:0000259" key="6">
    <source>
        <dbReference type="SMART" id="SM01266"/>
    </source>
</evidence>
<dbReference type="InterPro" id="IPR001451">
    <property type="entry name" value="Hexapep"/>
</dbReference>
<dbReference type="CDD" id="cd03357">
    <property type="entry name" value="LbH_MAT_GAT"/>
    <property type="match status" value="1"/>
</dbReference>
<dbReference type="EMBL" id="FRAH01000142">
    <property type="protein sequence ID" value="SHL56311.1"/>
    <property type="molecule type" value="Genomic_DNA"/>
</dbReference>
<dbReference type="InterPro" id="IPR039369">
    <property type="entry name" value="LacA-like"/>
</dbReference>
<keyword evidence="8" id="KW-1185">Reference proteome</keyword>
<comment type="similarity">
    <text evidence="1 5">Belongs to the transferase hexapeptide repeat family.</text>
</comment>
<evidence type="ECO:0000256" key="1">
    <source>
        <dbReference type="ARBA" id="ARBA00007274"/>
    </source>
</evidence>
<keyword evidence="3" id="KW-0677">Repeat</keyword>
<dbReference type="GO" id="GO:0008870">
    <property type="term" value="F:galactoside O-acetyltransferase activity"/>
    <property type="evidence" value="ECO:0007669"/>
    <property type="project" value="TreeGrafter"/>
</dbReference>
<sequence>MMTEEEKIFAGKMFDPRKQELKDIKHKAHIACQKYNTMDEYDPERSPIIQEFIGKIGKVYYFQGPIQFNYGSHTFIGENFFANFNLTVMDDARIYIGDNVCFGPNVSLMATSHPLIAQERMGLDDEGKTTMAEYADEIHIGDNVWIACNTVVIGGVHIGNNVVIGAGSVVTKDIPDNYLAYGNPCRPIRPITEADSKKSLILPEDMEHFSYNLKKFEK</sequence>
<dbReference type="InterPro" id="IPR024688">
    <property type="entry name" value="Mac_dom"/>
</dbReference>
<keyword evidence="2 5" id="KW-0808">Transferase</keyword>
<dbReference type="SUPFAM" id="SSF51161">
    <property type="entry name" value="Trimeric LpxA-like enzymes"/>
    <property type="match status" value="1"/>
</dbReference>
<keyword evidence="4 5" id="KW-0012">Acyltransferase</keyword>
<organism evidence="7 8">
    <name type="scientific">Anaerotignum lactatifermentans DSM 14214</name>
    <dbReference type="NCBI Taxonomy" id="1121323"/>
    <lineage>
        <taxon>Bacteria</taxon>
        <taxon>Bacillati</taxon>
        <taxon>Bacillota</taxon>
        <taxon>Clostridia</taxon>
        <taxon>Lachnospirales</taxon>
        <taxon>Anaerotignaceae</taxon>
        <taxon>Anaerotignum</taxon>
    </lineage>
</organism>
<feature type="domain" description="Maltose/galactoside acetyltransferase" evidence="6">
    <location>
        <begin position="5"/>
        <end position="58"/>
    </location>
</feature>
<dbReference type="PANTHER" id="PTHR43017">
    <property type="entry name" value="GALACTOSIDE O-ACETYLTRANSFERASE"/>
    <property type="match status" value="1"/>
</dbReference>
<dbReference type="InterPro" id="IPR011004">
    <property type="entry name" value="Trimer_LpxA-like_sf"/>
</dbReference>
<dbReference type="Gene3D" id="2.160.10.10">
    <property type="entry name" value="Hexapeptide repeat proteins"/>
    <property type="match status" value="1"/>
</dbReference>
<reference evidence="7 8" key="1">
    <citation type="submission" date="2016-11" db="EMBL/GenBank/DDBJ databases">
        <authorList>
            <person name="Jaros S."/>
            <person name="Januszkiewicz K."/>
            <person name="Wedrychowicz H."/>
        </authorList>
    </citation>
    <scope>NUCLEOTIDE SEQUENCE [LARGE SCALE GENOMIC DNA]</scope>
    <source>
        <strain evidence="7 8">DSM 14214</strain>
    </source>
</reference>
<dbReference type="InterPro" id="IPR018357">
    <property type="entry name" value="Hexapep_transf_CS"/>
</dbReference>
<accession>A0A1M7BMV3</accession>
<dbReference type="PANTHER" id="PTHR43017:SF1">
    <property type="entry name" value="ACETYLTRANSFERASE YJL218W-RELATED"/>
    <property type="match status" value="1"/>
</dbReference>
<dbReference type="SMART" id="SM01266">
    <property type="entry name" value="Mac"/>
    <property type="match status" value="1"/>
</dbReference>
<evidence type="ECO:0000256" key="3">
    <source>
        <dbReference type="ARBA" id="ARBA00022737"/>
    </source>
</evidence>
<evidence type="ECO:0000313" key="7">
    <source>
        <dbReference type="EMBL" id="SHL56311.1"/>
    </source>
</evidence>
<protein>
    <recommendedName>
        <fullName evidence="5">Acetyltransferase</fullName>
        <ecNumber evidence="5">2.3.1.-</ecNumber>
    </recommendedName>
</protein>
<evidence type="ECO:0000256" key="5">
    <source>
        <dbReference type="RuleBase" id="RU367021"/>
    </source>
</evidence>